<dbReference type="Gene3D" id="3.20.20.20">
    <property type="entry name" value="Dihydropteroate synthase-like"/>
    <property type="match status" value="1"/>
</dbReference>
<comment type="caution">
    <text evidence="2">The sequence shown here is derived from an EMBL/GenBank/DDBJ whole genome shotgun (WGS) entry which is preliminary data.</text>
</comment>
<dbReference type="SUPFAM" id="SSF51717">
    <property type="entry name" value="Dihydropteroate synthetase-like"/>
    <property type="match status" value="1"/>
</dbReference>
<dbReference type="InterPro" id="IPR016041">
    <property type="entry name" value="Ac-CoA_synth_d_su_TIM-brl"/>
</dbReference>
<dbReference type="InterPro" id="IPR011005">
    <property type="entry name" value="Dihydropteroate_synth-like_sf"/>
</dbReference>
<dbReference type="PANTHER" id="PTHR36214:SF3">
    <property type="entry name" value="ACETYL-COA DECARBONYLASE_SYNTHASE COMPLEX SUBUNIT GAMMA"/>
    <property type="match status" value="1"/>
</dbReference>
<feature type="domain" description="CO dehydrogenase/acetyl-CoA synthase delta subunit TIM barrel" evidence="1">
    <location>
        <begin position="21"/>
        <end position="262"/>
    </location>
</feature>
<dbReference type="RefSeq" id="WP_148866723.1">
    <property type="nucleotide sequence ID" value="NZ_VNHO01000008.1"/>
</dbReference>
<sequence>MTYKKPVQKLAGKIREITLGENLKLGGESVLPFYSFDGDTGHKPVIGMEIWDVHPENWPTTVMEELGDRVRNPVEWAKFCEEKYKPDFLCLRFVGANPDMGDRTPEECAQIAKEVAEAVTLPLVIAGCDSNEKNGKIFTKVAEALADKNFAFLSAVESNYKEVGAAVGLAYGNIVVAESSVDLNLAKQLNILLMQLGVKPEKMLMNPGCSAVGYGYEYVITTLDRIRLAALDQNDATLQLPIIMPVSFETWKVKESAASVEDVPEWGDQEERGIAMEISTSVGILAAGANAVVLRHPRSLEVVREFINSLIQ</sequence>
<keyword evidence="3" id="KW-1185">Reference proteome</keyword>
<gene>
    <name evidence="2" type="ORF">LZ11_00933</name>
</gene>
<dbReference type="InterPro" id="IPR051069">
    <property type="entry name" value="ACDS_complex_subunit"/>
</dbReference>
<dbReference type="Pfam" id="PF03599">
    <property type="entry name" value="CdhD"/>
    <property type="match status" value="1"/>
</dbReference>
<dbReference type="OrthoDB" id="148113at2"/>
<accession>A0A5S5AUU5</accession>
<protein>
    <submittedName>
        <fullName evidence="2">Acetyl-CoA decarbonylase/synthase delta subunit</fullName>
    </submittedName>
</protein>
<dbReference type="Proteomes" id="UP000322294">
    <property type="component" value="Unassembled WGS sequence"/>
</dbReference>
<evidence type="ECO:0000259" key="1">
    <source>
        <dbReference type="Pfam" id="PF03599"/>
    </source>
</evidence>
<dbReference type="EMBL" id="VNHO01000008">
    <property type="protein sequence ID" value="TYP56654.1"/>
    <property type="molecule type" value="Genomic_DNA"/>
</dbReference>
<evidence type="ECO:0000313" key="3">
    <source>
        <dbReference type="Proteomes" id="UP000322294"/>
    </source>
</evidence>
<name>A0A5S5AUU5_9FIRM</name>
<organism evidence="2 3">
    <name type="scientific">Thermosediminibacter litoriperuensis</name>
    <dbReference type="NCBI Taxonomy" id="291989"/>
    <lineage>
        <taxon>Bacteria</taxon>
        <taxon>Bacillati</taxon>
        <taxon>Bacillota</taxon>
        <taxon>Clostridia</taxon>
        <taxon>Thermosediminibacterales</taxon>
        <taxon>Thermosediminibacteraceae</taxon>
        <taxon>Thermosediminibacter</taxon>
    </lineage>
</organism>
<proteinExistence type="predicted"/>
<dbReference type="AlphaFoldDB" id="A0A5S5AUU5"/>
<reference evidence="2 3" key="1">
    <citation type="submission" date="2019-07" db="EMBL/GenBank/DDBJ databases">
        <title>Genomic Encyclopedia of Type Strains, Phase I: the one thousand microbial genomes (KMG-I) project.</title>
        <authorList>
            <person name="Kyrpides N."/>
        </authorList>
    </citation>
    <scope>NUCLEOTIDE SEQUENCE [LARGE SCALE GENOMIC DNA]</scope>
    <source>
        <strain evidence="2 3">DSM 16647</strain>
    </source>
</reference>
<evidence type="ECO:0000313" key="2">
    <source>
        <dbReference type="EMBL" id="TYP56654.1"/>
    </source>
</evidence>
<dbReference type="NCBIfam" id="NF003376">
    <property type="entry name" value="PRK04452.1-2"/>
    <property type="match status" value="1"/>
</dbReference>
<dbReference type="PANTHER" id="PTHR36214">
    <property type="match status" value="1"/>
</dbReference>
<dbReference type="NCBIfam" id="NF040759">
    <property type="entry name" value="WLP_AcsD"/>
    <property type="match status" value="1"/>
</dbReference>